<feature type="transmembrane region" description="Helical" evidence="1">
    <location>
        <begin position="94"/>
        <end position="122"/>
    </location>
</feature>
<keyword evidence="2" id="KW-1185">Reference proteome</keyword>
<reference evidence="3" key="1">
    <citation type="submission" date="2016-11" db="UniProtKB">
        <authorList>
            <consortium name="WormBaseParasite"/>
        </authorList>
    </citation>
    <scope>IDENTIFICATION</scope>
</reference>
<feature type="transmembrane region" description="Helical" evidence="1">
    <location>
        <begin position="128"/>
        <end position="145"/>
    </location>
</feature>
<feature type="transmembrane region" description="Helical" evidence="1">
    <location>
        <begin position="63"/>
        <end position="82"/>
    </location>
</feature>
<proteinExistence type="predicted"/>
<name>A0A1I7WHP7_HETBA</name>
<keyword evidence="1" id="KW-0812">Transmembrane</keyword>
<sequence>MAFIYMVIHGHPYELNYNCSHKNLKEWYTSGSKELILRSYFWLSGMVMMVRSVHLLFSFSLLSLVNITCFQSLYVLCLISMLKNKLLKTPGFKIVFLGFIDISSIFVNSVITGYLAIIGTVYCTHTITLLYIGALGIINWIIININKWSI</sequence>
<evidence type="ECO:0000256" key="1">
    <source>
        <dbReference type="SAM" id="Phobius"/>
    </source>
</evidence>
<evidence type="ECO:0000313" key="3">
    <source>
        <dbReference type="WBParaSite" id="Hba_04524"/>
    </source>
</evidence>
<dbReference type="Proteomes" id="UP000095283">
    <property type="component" value="Unplaced"/>
</dbReference>
<accession>A0A1I7WHP7</accession>
<dbReference type="PANTHER" id="PTHR23021:SF11">
    <property type="entry name" value="SERPENTINE RECEPTOR, CLASS T"/>
    <property type="match status" value="1"/>
</dbReference>
<dbReference type="AlphaFoldDB" id="A0A1I7WHP7"/>
<keyword evidence="1" id="KW-1133">Transmembrane helix</keyword>
<keyword evidence="1" id="KW-0472">Membrane</keyword>
<evidence type="ECO:0000313" key="2">
    <source>
        <dbReference type="Proteomes" id="UP000095283"/>
    </source>
</evidence>
<dbReference type="Pfam" id="PF10321">
    <property type="entry name" value="7TM_GPCR_Srt"/>
    <property type="match status" value="1"/>
</dbReference>
<dbReference type="PANTHER" id="PTHR23021">
    <property type="entry name" value="SERPENTINE RECEPTOR, CLASS T"/>
    <property type="match status" value="1"/>
</dbReference>
<dbReference type="InterPro" id="IPR019425">
    <property type="entry name" value="7TM_GPCR_serpentine_rcpt_Srt"/>
</dbReference>
<dbReference type="WBParaSite" id="Hba_04524">
    <property type="protein sequence ID" value="Hba_04524"/>
    <property type="gene ID" value="Hba_04524"/>
</dbReference>
<organism evidence="2 3">
    <name type="scientific">Heterorhabditis bacteriophora</name>
    <name type="common">Entomopathogenic nematode worm</name>
    <dbReference type="NCBI Taxonomy" id="37862"/>
    <lineage>
        <taxon>Eukaryota</taxon>
        <taxon>Metazoa</taxon>
        <taxon>Ecdysozoa</taxon>
        <taxon>Nematoda</taxon>
        <taxon>Chromadorea</taxon>
        <taxon>Rhabditida</taxon>
        <taxon>Rhabditina</taxon>
        <taxon>Rhabditomorpha</taxon>
        <taxon>Strongyloidea</taxon>
        <taxon>Heterorhabditidae</taxon>
        <taxon>Heterorhabditis</taxon>
    </lineage>
</organism>
<protein>
    <submittedName>
        <fullName evidence="3">DUF418 domain-containing protein</fullName>
    </submittedName>
</protein>